<gene>
    <name evidence="9" type="ORF">I585_01713</name>
    <name evidence="8" type="ORF">UAI_04025</name>
</gene>
<feature type="chain" id="PRO_5004364555" description="Lysozyme" evidence="6">
    <location>
        <begin position="25"/>
        <end position="485"/>
    </location>
</feature>
<reference evidence="8 10" key="1">
    <citation type="submission" date="2013-02" db="EMBL/GenBank/DDBJ databases">
        <title>The Genome Sequence of Enterococcus malodoratus ATCC_43197.</title>
        <authorList>
            <consortium name="The Broad Institute Genome Sequencing Platform"/>
            <consortium name="The Broad Institute Genome Sequencing Center for Infectious Disease"/>
            <person name="Earl A.M."/>
            <person name="Gilmore M.S."/>
            <person name="Lebreton F."/>
            <person name="Walker B."/>
            <person name="Young S.K."/>
            <person name="Zeng Q."/>
            <person name="Gargeya S."/>
            <person name="Fitzgerald M."/>
            <person name="Haas B."/>
            <person name="Abouelleil A."/>
            <person name="Alvarado L."/>
            <person name="Arachchi H.M."/>
            <person name="Berlin A.M."/>
            <person name="Chapman S.B."/>
            <person name="Dewar J."/>
            <person name="Goldberg J."/>
            <person name="Griggs A."/>
            <person name="Gujja S."/>
            <person name="Hansen M."/>
            <person name="Howarth C."/>
            <person name="Imamovic A."/>
            <person name="Larimer J."/>
            <person name="McCowan C."/>
            <person name="Murphy C."/>
            <person name="Neiman D."/>
            <person name="Pearson M."/>
            <person name="Priest M."/>
            <person name="Roberts A."/>
            <person name="Saif S."/>
            <person name="Shea T."/>
            <person name="Sisk P."/>
            <person name="Sykes S."/>
            <person name="Wortman J."/>
            <person name="Nusbaum C."/>
            <person name="Birren B."/>
        </authorList>
    </citation>
    <scope>NUCLEOTIDE SEQUENCE [LARGE SCALE GENOMIC DNA]</scope>
    <source>
        <strain evidence="8 10">ATCC 43197</strain>
    </source>
</reference>
<dbReference type="Pfam" id="PF18885">
    <property type="entry name" value="DUF5648"/>
    <property type="match status" value="1"/>
</dbReference>
<dbReference type="GO" id="GO:0009253">
    <property type="term" value="P:peptidoglycan catabolic process"/>
    <property type="evidence" value="ECO:0007669"/>
    <property type="project" value="InterPro"/>
</dbReference>
<dbReference type="GO" id="GO:0016052">
    <property type="term" value="P:carbohydrate catabolic process"/>
    <property type="evidence" value="ECO:0007669"/>
    <property type="project" value="TreeGrafter"/>
</dbReference>
<evidence type="ECO:0000256" key="3">
    <source>
        <dbReference type="ARBA" id="ARBA00023295"/>
    </source>
</evidence>
<dbReference type="OrthoDB" id="2173042at2"/>
<accession>R2QLG2</accession>
<evidence type="ECO:0000256" key="2">
    <source>
        <dbReference type="ARBA" id="ARBA00022801"/>
    </source>
</evidence>
<comment type="similarity">
    <text evidence="1 4">Belongs to the glycosyl hydrolase 25 family.</text>
</comment>
<keyword evidence="6" id="KW-0732">Signal</keyword>
<sequence>MIKNKLYLSSLLLMGLLVSGNVSAEERTPEAGNTMQNEQQVEKQAQSDGLEQTAVQQKDNQAQAEIQDKVEQAKAAAKEKNAQIDSALMGGENESGSYYLPDGTEHSDLNKTDSSNETNLFDLELYSLPTVSAANANLPTKSFVDIASYNGNVSVADFQKMKSYGVKGVVVKLTEGTSYQNPYAPTQIANAKAAGLKVSAYHYSWFTSDESARAEANYFAAYANRIGLAKSTVMVNDIEAPGIVNQGNHTNDSASFADQLHRLGYGNVRHYASYGWLSNGLLNGNTLGNKNIWVAAYPYNLSADNYYTAYGAWQWSSLVTFPSVNGTFDVSADYTGIFQADTSEGSNPGTSPVGTDAMYRLYNPNSGEHFYTRDNNEKNNLTQAGWRYEGVAWNAPQNGNPVYRMYNPNAGDHHYTLNTSERDSLKKAGWRYEGISWYSGGGQLLYRLYNPNARTGTHHYTLNTNERDNLTQVGWRYEGVAWYGK</sequence>
<dbReference type="PROSITE" id="PS51904">
    <property type="entry name" value="GLYCOSYL_HYDROL_F25_2"/>
    <property type="match status" value="1"/>
</dbReference>
<dbReference type="InterPro" id="IPR017853">
    <property type="entry name" value="GH"/>
</dbReference>
<evidence type="ECO:0000313" key="10">
    <source>
        <dbReference type="Proteomes" id="UP000013783"/>
    </source>
</evidence>
<dbReference type="Pfam" id="PF01183">
    <property type="entry name" value="Glyco_hydro_25"/>
    <property type="match status" value="1"/>
</dbReference>
<feature type="region of interest" description="Disordered" evidence="5">
    <location>
        <begin position="84"/>
        <end position="115"/>
    </location>
</feature>
<dbReference type="InterPro" id="IPR043708">
    <property type="entry name" value="DUF5648"/>
</dbReference>
<keyword evidence="3 4" id="KW-0326">Glycosidase</keyword>
<dbReference type="InterPro" id="IPR008270">
    <property type="entry name" value="Glyco_hydro_25_AS"/>
</dbReference>
<dbReference type="InterPro" id="IPR018077">
    <property type="entry name" value="Glyco_hydro_fam25_subgr"/>
</dbReference>
<dbReference type="PANTHER" id="PTHR34135">
    <property type="entry name" value="LYSOZYME"/>
    <property type="match status" value="1"/>
</dbReference>
<dbReference type="EMBL" id="AJAK01000030">
    <property type="protein sequence ID" value="EOH72440.1"/>
    <property type="molecule type" value="Genomic_DNA"/>
</dbReference>
<dbReference type="Proteomes" id="UP000014148">
    <property type="component" value="Unassembled WGS sequence"/>
</dbReference>
<dbReference type="SUPFAM" id="SSF51445">
    <property type="entry name" value="(Trans)glycosidases"/>
    <property type="match status" value="1"/>
</dbReference>
<evidence type="ECO:0000256" key="6">
    <source>
        <dbReference type="SAM" id="SignalP"/>
    </source>
</evidence>
<dbReference type="GO" id="GO:0003796">
    <property type="term" value="F:lysozyme activity"/>
    <property type="evidence" value="ECO:0007669"/>
    <property type="project" value="UniProtKB-EC"/>
</dbReference>
<feature type="domain" description="DUF5648" evidence="7">
    <location>
        <begin position="357"/>
        <end position="484"/>
    </location>
</feature>
<evidence type="ECO:0000313" key="9">
    <source>
        <dbReference type="EMBL" id="EOT70234.1"/>
    </source>
</evidence>
<dbReference type="RefSeq" id="WP_010742796.1">
    <property type="nucleotide sequence ID" value="NZ_KB946253.1"/>
</dbReference>
<keyword evidence="11" id="KW-1185">Reference proteome</keyword>
<dbReference type="InterPro" id="IPR002053">
    <property type="entry name" value="Glyco_hydro_25"/>
</dbReference>
<dbReference type="eggNOG" id="COG3757">
    <property type="taxonomic scope" value="Bacteria"/>
</dbReference>
<dbReference type="STRING" id="71451.RV07_GL000230"/>
<dbReference type="EMBL" id="ASWA01000002">
    <property type="protein sequence ID" value="EOT70234.1"/>
    <property type="molecule type" value="Genomic_DNA"/>
</dbReference>
<organism evidence="8 10">
    <name type="scientific">Enterococcus malodoratus ATCC 43197</name>
    <dbReference type="NCBI Taxonomy" id="1158601"/>
    <lineage>
        <taxon>Bacteria</taxon>
        <taxon>Bacillati</taxon>
        <taxon>Bacillota</taxon>
        <taxon>Bacilli</taxon>
        <taxon>Lactobacillales</taxon>
        <taxon>Enterococcaceae</taxon>
        <taxon>Enterococcus</taxon>
    </lineage>
</organism>
<feature type="signal peptide" evidence="6">
    <location>
        <begin position="1"/>
        <end position="24"/>
    </location>
</feature>
<evidence type="ECO:0000313" key="11">
    <source>
        <dbReference type="Proteomes" id="UP000014148"/>
    </source>
</evidence>
<evidence type="ECO:0000256" key="4">
    <source>
        <dbReference type="RuleBase" id="RU361176"/>
    </source>
</evidence>
<dbReference type="Gene3D" id="3.20.20.80">
    <property type="entry name" value="Glycosidases"/>
    <property type="match status" value="1"/>
</dbReference>
<feature type="region of interest" description="Disordered" evidence="5">
    <location>
        <begin position="25"/>
        <end position="70"/>
    </location>
</feature>
<comment type="caution">
    <text evidence="8">The sequence shown here is derived from an EMBL/GenBank/DDBJ whole genome shotgun (WGS) entry which is preliminary data.</text>
</comment>
<evidence type="ECO:0000256" key="1">
    <source>
        <dbReference type="ARBA" id="ARBA00010646"/>
    </source>
</evidence>
<name>R2QLG2_9ENTE</name>
<feature type="compositionally biased region" description="Polar residues" evidence="5">
    <location>
        <begin position="31"/>
        <end position="64"/>
    </location>
</feature>
<dbReference type="Proteomes" id="UP000013783">
    <property type="component" value="Unassembled WGS sequence"/>
</dbReference>
<dbReference type="EC" id="3.2.1.17" evidence="4"/>
<proteinExistence type="inferred from homology"/>
<protein>
    <recommendedName>
        <fullName evidence="4">Lysozyme</fullName>
        <ecNumber evidence="4">3.2.1.17</ecNumber>
    </recommendedName>
</protein>
<evidence type="ECO:0000256" key="5">
    <source>
        <dbReference type="SAM" id="MobiDB-lite"/>
    </source>
</evidence>
<dbReference type="SMART" id="SM00641">
    <property type="entry name" value="Glyco_25"/>
    <property type="match status" value="1"/>
</dbReference>
<evidence type="ECO:0000259" key="7">
    <source>
        <dbReference type="Pfam" id="PF18885"/>
    </source>
</evidence>
<comment type="catalytic activity">
    <reaction evidence="4">
        <text>Hydrolysis of (1-&gt;4)-beta-linkages between N-acetylmuramic acid and N-acetyl-D-glucosamine residues in a peptidoglycan and between N-acetyl-D-glucosamine residues in chitodextrins.</text>
        <dbReference type="EC" id="3.2.1.17"/>
    </reaction>
</comment>
<dbReference type="GO" id="GO:0016998">
    <property type="term" value="P:cell wall macromolecule catabolic process"/>
    <property type="evidence" value="ECO:0007669"/>
    <property type="project" value="InterPro"/>
</dbReference>
<dbReference type="PATRIC" id="fig|1158601.3.peg.3994"/>
<reference evidence="9 11" key="2">
    <citation type="submission" date="2013-03" db="EMBL/GenBank/DDBJ databases">
        <title>The Genome Sequence of Enterococcus malodoratus ATCC_43197 (PacBio/Illumina hybrid assembly).</title>
        <authorList>
            <consortium name="The Broad Institute Genomics Platform"/>
            <consortium name="The Broad Institute Genome Sequencing Center for Infectious Disease"/>
            <person name="Earl A."/>
            <person name="Russ C."/>
            <person name="Gilmore M."/>
            <person name="Surin D."/>
            <person name="Walker B."/>
            <person name="Young S."/>
            <person name="Zeng Q."/>
            <person name="Gargeya S."/>
            <person name="Fitzgerald M."/>
            <person name="Haas B."/>
            <person name="Abouelleil A."/>
            <person name="Allen A.W."/>
            <person name="Alvarado L."/>
            <person name="Arachchi H.M."/>
            <person name="Berlin A.M."/>
            <person name="Chapman S.B."/>
            <person name="Gainer-Dewar J."/>
            <person name="Goldberg J."/>
            <person name="Griggs A."/>
            <person name="Gujja S."/>
            <person name="Hansen M."/>
            <person name="Howarth C."/>
            <person name="Imamovic A."/>
            <person name="Ireland A."/>
            <person name="Larimer J."/>
            <person name="McCowan C."/>
            <person name="Murphy C."/>
            <person name="Pearson M."/>
            <person name="Poon T.W."/>
            <person name="Priest M."/>
            <person name="Roberts A."/>
            <person name="Saif S."/>
            <person name="Shea T."/>
            <person name="Sisk P."/>
            <person name="Sykes S."/>
            <person name="Wortman J."/>
            <person name="Nusbaum C."/>
            <person name="Birren B."/>
        </authorList>
    </citation>
    <scope>NUCLEOTIDE SEQUENCE [LARGE SCALE GENOMIC DNA]</scope>
    <source>
        <strain evidence="9 11">ATCC 43197</strain>
    </source>
</reference>
<dbReference type="PANTHER" id="PTHR34135:SF2">
    <property type="entry name" value="LYSOZYME"/>
    <property type="match status" value="1"/>
</dbReference>
<dbReference type="PROSITE" id="PS00953">
    <property type="entry name" value="GLYCOSYL_HYDROL_F25_1"/>
    <property type="match status" value="1"/>
</dbReference>
<evidence type="ECO:0000313" key="8">
    <source>
        <dbReference type="EMBL" id="EOH72440.1"/>
    </source>
</evidence>
<keyword evidence="2 4" id="KW-0378">Hydrolase</keyword>
<dbReference type="AlphaFoldDB" id="R2QLG2"/>